<name>A0ACB7HDU2_MANES</name>
<dbReference type="EMBL" id="CM004393">
    <property type="protein sequence ID" value="KAG8650341.1"/>
    <property type="molecule type" value="Genomic_DNA"/>
</dbReference>
<accession>A0ACB7HDU2</accession>
<evidence type="ECO:0000313" key="1">
    <source>
        <dbReference type="EMBL" id="KAG8650341.1"/>
    </source>
</evidence>
<protein>
    <submittedName>
        <fullName evidence="1">Uncharacterized protein</fullName>
    </submittedName>
</protein>
<organism evidence="1 2">
    <name type="scientific">Manihot esculenta</name>
    <name type="common">Cassava</name>
    <name type="synonym">Jatropha manihot</name>
    <dbReference type="NCBI Taxonomy" id="3983"/>
    <lineage>
        <taxon>Eukaryota</taxon>
        <taxon>Viridiplantae</taxon>
        <taxon>Streptophyta</taxon>
        <taxon>Embryophyta</taxon>
        <taxon>Tracheophyta</taxon>
        <taxon>Spermatophyta</taxon>
        <taxon>Magnoliopsida</taxon>
        <taxon>eudicotyledons</taxon>
        <taxon>Gunneridae</taxon>
        <taxon>Pentapetalae</taxon>
        <taxon>rosids</taxon>
        <taxon>fabids</taxon>
        <taxon>Malpighiales</taxon>
        <taxon>Euphorbiaceae</taxon>
        <taxon>Crotonoideae</taxon>
        <taxon>Manihoteae</taxon>
        <taxon>Manihot</taxon>
    </lineage>
</organism>
<keyword evidence="2" id="KW-1185">Reference proteome</keyword>
<evidence type="ECO:0000313" key="2">
    <source>
        <dbReference type="Proteomes" id="UP000091857"/>
    </source>
</evidence>
<sequence length="230" mass="26560">METGLPSLEISFTTIAPHVFDGENYHVWAIRMEAYLDANDLWEAIEEVKSHKEQKARKCKAKACLFAAVNFLKEEYEGNEKIKGMQVMNLVREFEMQNETIKEYSDRLLNIVNKVRLLGTEFTDTRIATISSLEDAKDLSKISLTELIHALQALERRRLMRSEGSVKETKGKKNKKNKKDNSCSDSPRINGESKHDFPPCKHCGKKGHPPFNCWKRPDQRREKCQKTGHH</sequence>
<reference evidence="2" key="1">
    <citation type="journal article" date="2016" name="Nat. Biotechnol.">
        <title>Sequencing wild and cultivated cassava and related species reveals extensive interspecific hybridization and genetic diversity.</title>
        <authorList>
            <person name="Bredeson J.V."/>
            <person name="Lyons J.B."/>
            <person name="Prochnik S.E."/>
            <person name="Wu G.A."/>
            <person name="Ha C.M."/>
            <person name="Edsinger-Gonzales E."/>
            <person name="Grimwood J."/>
            <person name="Schmutz J."/>
            <person name="Rabbi I.Y."/>
            <person name="Egesi C."/>
            <person name="Nauluvula P."/>
            <person name="Lebot V."/>
            <person name="Ndunguru J."/>
            <person name="Mkamilo G."/>
            <person name="Bart R.S."/>
            <person name="Setter T.L."/>
            <person name="Gleadow R.M."/>
            <person name="Kulakow P."/>
            <person name="Ferguson M.E."/>
            <person name="Rounsley S."/>
            <person name="Rokhsar D.S."/>
        </authorList>
    </citation>
    <scope>NUCLEOTIDE SEQUENCE [LARGE SCALE GENOMIC DNA]</scope>
    <source>
        <strain evidence="2">cv. AM560-2</strain>
    </source>
</reference>
<gene>
    <name evidence="1" type="ORF">MANES_07G028850v8</name>
</gene>
<proteinExistence type="predicted"/>
<dbReference type="Proteomes" id="UP000091857">
    <property type="component" value="Chromosome 7"/>
</dbReference>
<comment type="caution">
    <text evidence="1">The sequence shown here is derived from an EMBL/GenBank/DDBJ whole genome shotgun (WGS) entry which is preliminary data.</text>
</comment>